<dbReference type="Pfam" id="PF00156">
    <property type="entry name" value="Pribosyltran"/>
    <property type="match status" value="1"/>
</dbReference>
<evidence type="ECO:0000313" key="15">
    <source>
        <dbReference type="Proteomes" id="UP000198956"/>
    </source>
</evidence>
<feature type="binding site" evidence="7 11">
    <location>
        <position position="394"/>
    </location>
    <ligand>
        <name>[4Fe-4S] cluster</name>
        <dbReference type="ChEBI" id="CHEBI:49883"/>
    </ligand>
</feature>
<dbReference type="Proteomes" id="UP000826616">
    <property type="component" value="Chromosome"/>
</dbReference>
<dbReference type="GO" id="GO:0000287">
    <property type="term" value="F:magnesium ion binding"/>
    <property type="evidence" value="ECO:0007669"/>
    <property type="project" value="UniProtKB-UniRule"/>
</dbReference>
<dbReference type="HAMAP" id="MF_01931">
    <property type="entry name" value="PurF"/>
    <property type="match status" value="1"/>
</dbReference>
<evidence type="ECO:0000313" key="16">
    <source>
        <dbReference type="Proteomes" id="UP000826616"/>
    </source>
</evidence>
<reference evidence="14 15" key="1">
    <citation type="submission" date="2016-10" db="EMBL/GenBank/DDBJ databases">
        <authorList>
            <person name="de Groot N.N."/>
        </authorList>
    </citation>
    <scope>NUCLEOTIDE SEQUENCE [LARGE SCALE GENOMIC DNA]</scope>
    <source>
        <strain evidence="14 15">L 420-91</strain>
    </source>
</reference>
<dbReference type="GO" id="GO:0051539">
    <property type="term" value="F:4 iron, 4 sulfur cluster binding"/>
    <property type="evidence" value="ECO:0007669"/>
    <property type="project" value="UniProtKB-KW"/>
</dbReference>
<dbReference type="GO" id="GO:0004044">
    <property type="term" value="F:amidophosphoribosyltransferase activity"/>
    <property type="evidence" value="ECO:0007669"/>
    <property type="project" value="UniProtKB-UniRule"/>
</dbReference>
<dbReference type="PANTHER" id="PTHR11907">
    <property type="entry name" value="AMIDOPHOSPHORIBOSYLTRANSFERASE"/>
    <property type="match status" value="1"/>
</dbReference>
<dbReference type="SUPFAM" id="SSF56235">
    <property type="entry name" value="N-terminal nucleophile aminohydrolases (Ntn hydrolases)"/>
    <property type="match status" value="1"/>
</dbReference>
<dbReference type="InterPro" id="IPR029055">
    <property type="entry name" value="Ntn_hydrolases_N"/>
</dbReference>
<evidence type="ECO:0000256" key="4">
    <source>
        <dbReference type="ARBA" id="ARBA00022679"/>
    </source>
</evidence>
<keyword evidence="6 7" id="KW-0315">Glutamine amidotransferase</keyword>
<dbReference type="GO" id="GO:0009113">
    <property type="term" value="P:purine nucleobase biosynthetic process"/>
    <property type="evidence" value="ECO:0007669"/>
    <property type="project" value="UniProtKB-UniRule"/>
</dbReference>
<comment type="pathway">
    <text evidence="1 7 8">Purine metabolism; IMP biosynthesis via de novo pathway; N(1)-(5-phospho-D-ribosyl)glycinamide from 5-phospho-alpha-D-ribose 1-diphosphate: step 1/2.</text>
</comment>
<dbReference type="InterPro" id="IPR029057">
    <property type="entry name" value="PRTase-like"/>
</dbReference>
<dbReference type="CDD" id="cd00715">
    <property type="entry name" value="GPATase_N"/>
    <property type="match status" value="1"/>
</dbReference>
<dbReference type="InterPro" id="IPR017932">
    <property type="entry name" value="GATase_2_dom"/>
</dbReference>
<name>A0A1G8AR36_ANETH</name>
<keyword evidence="5 7" id="KW-0658">Purine biosynthesis</keyword>
<dbReference type="EMBL" id="CP080764">
    <property type="protein sequence ID" value="QYY44424.1"/>
    <property type="molecule type" value="Genomic_DNA"/>
</dbReference>
<dbReference type="Gene3D" id="3.60.20.10">
    <property type="entry name" value="Glutamine Phosphoribosylpyrophosphate, subunit 1, domain 1"/>
    <property type="match status" value="1"/>
</dbReference>
<keyword evidence="7 10" id="KW-0460">Magnesium</keyword>
<evidence type="ECO:0000256" key="1">
    <source>
        <dbReference type="ARBA" id="ARBA00005209"/>
    </source>
</evidence>
<accession>A0A1G8AR36</accession>
<keyword evidence="7 11" id="KW-0411">Iron-sulfur</keyword>
<reference evidence="13 16" key="2">
    <citation type="submission" date="2021-08" db="EMBL/GenBank/DDBJ databases">
        <title>Complete genome sequence of the strain Aneurinibacillus thermoaerophilus CCM 8960.</title>
        <authorList>
            <person name="Musilova J."/>
            <person name="Kourilova X."/>
            <person name="Pernicova I."/>
            <person name="Bezdicek M."/>
            <person name="Lengerova M."/>
            <person name="Obruca S."/>
            <person name="Sedlar K."/>
        </authorList>
    </citation>
    <scope>NUCLEOTIDE SEQUENCE [LARGE SCALE GENOMIC DNA]</scope>
    <source>
        <strain evidence="13 16">CCM 8960</strain>
    </source>
</reference>
<comment type="catalytic activity">
    <reaction evidence="7 8">
        <text>5-phospho-beta-D-ribosylamine + L-glutamate + diphosphate = 5-phospho-alpha-D-ribose 1-diphosphate + L-glutamine + H2O</text>
        <dbReference type="Rhea" id="RHEA:14905"/>
        <dbReference type="ChEBI" id="CHEBI:15377"/>
        <dbReference type="ChEBI" id="CHEBI:29985"/>
        <dbReference type="ChEBI" id="CHEBI:33019"/>
        <dbReference type="ChEBI" id="CHEBI:58017"/>
        <dbReference type="ChEBI" id="CHEBI:58359"/>
        <dbReference type="ChEBI" id="CHEBI:58681"/>
        <dbReference type="EC" id="2.4.2.14"/>
    </reaction>
</comment>
<evidence type="ECO:0000256" key="5">
    <source>
        <dbReference type="ARBA" id="ARBA00022755"/>
    </source>
</evidence>
<feature type="binding site" evidence="7 11">
    <location>
        <position position="449"/>
    </location>
    <ligand>
        <name>[4Fe-4S] cluster</name>
        <dbReference type="ChEBI" id="CHEBI:49883"/>
    </ligand>
</feature>
<feature type="active site" description="Nucleophile" evidence="7 9">
    <location>
        <position position="15"/>
    </location>
</feature>
<dbReference type="PIRSF" id="PIRSF000485">
    <property type="entry name" value="Amd_phspho_trans"/>
    <property type="match status" value="1"/>
</dbReference>
<feature type="binding site" evidence="7 10">
    <location>
        <position position="357"/>
    </location>
    <ligand>
        <name>Mg(2+)</name>
        <dbReference type="ChEBI" id="CHEBI:18420"/>
    </ligand>
</feature>
<keyword evidence="7 11" id="KW-0408">Iron</keyword>
<evidence type="ECO:0000256" key="8">
    <source>
        <dbReference type="PIRNR" id="PIRNR000485"/>
    </source>
</evidence>
<protein>
    <recommendedName>
        <fullName evidence="7">Amidophosphoribosyltransferase</fullName>
        <shortName evidence="7">ATase</shortName>
        <ecNumber evidence="7">2.4.2.14</ecNumber>
    </recommendedName>
    <alternativeName>
        <fullName evidence="7">Glutamine phosphoribosylpyrophosphate amidotransferase</fullName>
        <shortName evidence="7">GPATase</shortName>
    </alternativeName>
</protein>
<dbReference type="UniPathway" id="UPA00074">
    <property type="reaction ID" value="UER00124"/>
</dbReference>
<dbReference type="InterPro" id="IPR005854">
    <property type="entry name" value="PurF"/>
</dbReference>
<dbReference type="EC" id="2.4.2.14" evidence="7"/>
<comment type="cofactor">
    <cofactor evidence="7 11">
        <name>[4Fe-4S] cluster</name>
        <dbReference type="ChEBI" id="CHEBI:49883"/>
    </cofactor>
    <text evidence="7 11">Binds 1 [4Fe-4S] cluster per subunit.</text>
</comment>
<feature type="domain" description="Glutamine amidotransferase type-2" evidence="12">
    <location>
        <begin position="15"/>
        <end position="232"/>
    </location>
</feature>
<proteinExistence type="inferred from homology"/>
<keyword evidence="16" id="KW-1185">Reference proteome</keyword>
<comment type="function">
    <text evidence="7">Catalyzes the formation of phosphoribosylamine from phosphoribosylpyrophosphate (PRPP) and glutamine.</text>
</comment>
<dbReference type="Proteomes" id="UP000198956">
    <property type="component" value="Unassembled WGS sequence"/>
</dbReference>
<evidence type="ECO:0000259" key="12">
    <source>
        <dbReference type="PROSITE" id="PS51278"/>
    </source>
</evidence>
<evidence type="ECO:0000256" key="2">
    <source>
        <dbReference type="ARBA" id="ARBA00010138"/>
    </source>
</evidence>
<evidence type="ECO:0000256" key="10">
    <source>
        <dbReference type="PIRSR" id="PIRSR000485-2"/>
    </source>
</evidence>
<evidence type="ECO:0000256" key="3">
    <source>
        <dbReference type="ARBA" id="ARBA00022676"/>
    </source>
</evidence>
<gene>
    <name evidence="7 13" type="primary">purF</name>
    <name evidence="13" type="ORF">K3F53_02575</name>
    <name evidence="14" type="ORF">SAMN04489735_101758</name>
</gene>
<keyword evidence="7" id="KW-0004">4Fe-4S</keyword>
<evidence type="ECO:0000256" key="11">
    <source>
        <dbReference type="PIRSR" id="PIRSR000485-3"/>
    </source>
</evidence>
<keyword evidence="3 7" id="KW-0328">Glycosyltransferase</keyword>
<dbReference type="EMBL" id="FNDE01000017">
    <property type="protein sequence ID" value="SDH23334.1"/>
    <property type="molecule type" value="Genomic_DNA"/>
</dbReference>
<evidence type="ECO:0000313" key="13">
    <source>
        <dbReference type="EMBL" id="QYY44424.1"/>
    </source>
</evidence>
<keyword evidence="4 7" id="KW-0808">Transferase</keyword>
<dbReference type="OrthoDB" id="9801213at2"/>
<dbReference type="GO" id="GO:0006189">
    <property type="term" value="P:'de novo' IMP biosynthetic process"/>
    <property type="evidence" value="ECO:0007669"/>
    <property type="project" value="UniProtKB-UniRule"/>
</dbReference>
<sequence>MMEHDELWDKLNEECGVFGVFNHPDAPQLTYYGLHALQHRGQESAGICASDGEKFTSHRGMGLVTEAFSGGELGRIRGRMAIGHVRYTTAGESKLENAQPLVFKYTGGNLALAHNGNLVNATQVRHQLERQGSIFQTTSDTEVIAHLIARSGYEIEQAVKESLRMIKGAYALLVMTENKMIVALDPNGLRPLALGKIDDAYVVASETCAFETVGAEYIRDVEPGEMIIMDEEGLRSERFAGQSQRAICSFEYIYFARPDSDIGGINVHLARKELGRQLYKEAPVEADVVTGVPDSSISAAIGYAEAAGISYELGLIKNRYVGRTFIQPTQEMRARGVRMKLSAVRKVVEGKRVVMIDDSIVRGTTSSRIVRMLREAGAKEVHVRISSPPVTNPCFYGIDTSSREELIAAKKSIEEIREFIGADSLYFLSEEGMVKAIGRNDTAPNRGHCLACFTGYYPTEIYEETKNCVEK</sequence>
<dbReference type="PROSITE" id="PS51278">
    <property type="entry name" value="GATASE_TYPE_2"/>
    <property type="match status" value="1"/>
</dbReference>
<evidence type="ECO:0000256" key="6">
    <source>
        <dbReference type="ARBA" id="ARBA00022962"/>
    </source>
</evidence>
<dbReference type="Gene3D" id="3.40.50.2020">
    <property type="match status" value="1"/>
</dbReference>
<dbReference type="CDD" id="cd06223">
    <property type="entry name" value="PRTases_typeI"/>
    <property type="match status" value="1"/>
</dbReference>
<feature type="binding site" evidence="7 11">
    <location>
        <position position="248"/>
    </location>
    <ligand>
        <name>[4Fe-4S] cluster</name>
        <dbReference type="ChEBI" id="CHEBI:49883"/>
    </ligand>
</feature>
<dbReference type="InterPro" id="IPR000836">
    <property type="entry name" value="PRTase_dom"/>
</dbReference>
<dbReference type="Pfam" id="PF13522">
    <property type="entry name" value="GATase_6"/>
    <property type="match status" value="1"/>
</dbReference>
<dbReference type="NCBIfam" id="TIGR01134">
    <property type="entry name" value="purF"/>
    <property type="match status" value="1"/>
</dbReference>
<feature type="binding site" evidence="7 11">
    <location>
        <position position="452"/>
    </location>
    <ligand>
        <name>[4Fe-4S] cluster</name>
        <dbReference type="ChEBI" id="CHEBI:49883"/>
    </ligand>
</feature>
<dbReference type="InterPro" id="IPR035584">
    <property type="entry name" value="PurF_N"/>
</dbReference>
<evidence type="ECO:0000256" key="9">
    <source>
        <dbReference type="PIRSR" id="PIRSR000485-1"/>
    </source>
</evidence>
<evidence type="ECO:0000256" key="7">
    <source>
        <dbReference type="HAMAP-Rule" id="MF_01931"/>
    </source>
</evidence>
<keyword evidence="7 10" id="KW-0479">Metal-binding</keyword>
<feature type="binding site" evidence="7 10">
    <location>
        <position position="358"/>
    </location>
    <ligand>
        <name>Mg(2+)</name>
        <dbReference type="ChEBI" id="CHEBI:18420"/>
    </ligand>
</feature>
<dbReference type="SUPFAM" id="SSF53271">
    <property type="entry name" value="PRTase-like"/>
    <property type="match status" value="1"/>
</dbReference>
<dbReference type="AlphaFoldDB" id="A0A1G8AR36"/>
<comment type="similarity">
    <text evidence="2 7 8">In the C-terminal section; belongs to the purine/pyrimidine phosphoribosyltransferase family.</text>
</comment>
<evidence type="ECO:0000313" key="14">
    <source>
        <dbReference type="EMBL" id="SDH23334.1"/>
    </source>
</evidence>
<comment type="cofactor">
    <cofactor evidence="7 10">
        <name>Mg(2+)</name>
        <dbReference type="ChEBI" id="CHEBI:18420"/>
    </cofactor>
    <text evidence="7 10">Binds 1 Mg(2+) ion per subunit.</text>
</comment>
<organism evidence="14 15">
    <name type="scientific">Aneurinibacillus thermoaerophilus</name>
    <dbReference type="NCBI Taxonomy" id="143495"/>
    <lineage>
        <taxon>Bacteria</taxon>
        <taxon>Bacillati</taxon>
        <taxon>Bacillota</taxon>
        <taxon>Bacilli</taxon>
        <taxon>Bacillales</taxon>
        <taxon>Paenibacillaceae</taxon>
        <taxon>Aneurinibacillus group</taxon>
        <taxon>Aneurinibacillus</taxon>
    </lineage>
</organism>
<feature type="binding site" evidence="7 10">
    <location>
        <position position="295"/>
    </location>
    <ligand>
        <name>Mg(2+)</name>
        <dbReference type="ChEBI" id="CHEBI:18420"/>
    </ligand>
</feature>